<dbReference type="OrthoDB" id="437457at2759"/>
<reference evidence="1 2" key="1">
    <citation type="submission" date="2014-04" db="EMBL/GenBank/DDBJ databases">
        <authorList>
            <consortium name="DOE Joint Genome Institute"/>
            <person name="Kuo A."/>
            <person name="Kohler A."/>
            <person name="Nagy L.G."/>
            <person name="Floudas D."/>
            <person name="Copeland A."/>
            <person name="Barry K.W."/>
            <person name="Cichocki N."/>
            <person name="Veneault-Fourrey C."/>
            <person name="LaButti K."/>
            <person name="Lindquist E.A."/>
            <person name="Lipzen A."/>
            <person name="Lundell T."/>
            <person name="Morin E."/>
            <person name="Murat C."/>
            <person name="Sun H."/>
            <person name="Tunlid A."/>
            <person name="Henrissat B."/>
            <person name="Grigoriev I.V."/>
            <person name="Hibbett D.S."/>
            <person name="Martin F."/>
            <person name="Nordberg H.P."/>
            <person name="Cantor M.N."/>
            <person name="Hua S.X."/>
        </authorList>
    </citation>
    <scope>NUCLEOTIDE SEQUENCE [LARGE SCALE GENOMIC DNA]</scope>
    <source>
        <strain evidence="1 2">Foug A</strain>
    </source>
</reference>
<name>A0A0C2ZU15_9AGAM</name>
<organism evidence="1 2">
    <name type="scientific">Scleroderma citrinum Foug A</name>
    <dbReference type="NCBI Taxonomy" id="1036808"/>
    <lineage>
        <taxon>Eukaryota</taxon>
        <taxon>Fungi</taxon>
        <taxon>Dikarya</taxon>
        <taxon>Basidiomycota</taxon>
        <taxon>Agaricomycotina</taxon>
        <taxon>Agaricomycetes</taxon>
        <taxon>Agaricomycetidae</taxon>
        <taxon>Boletales</taxon>
        <taxon>Sclerodermatineae</taxon>
        <taxon>Sclerodermataceae</taxon>
        <taxon>Scleroderma</taxon>
    </lineage>
</organism>
<gene>
    <name evidence="1" type="ORF">SCLCIDRAFT_1220677</name>
</gene>
<keyword evidence="2" id="KW-1185">Reference proteome</keyword>
<dbReference type="Proteomes" id="UP000053989">
    <property type="component" value="Unassembled WGS sequence"/>
</dbReference>
<reference evidence="2" key="2">
    <citation type="submission" date="2015-01" db="EMBL/GenBank/DDBJ databases">
        <title>Evolutionary Origins and Diversification of the Mycorrhizal Mutualists.</title>
        <authorList>
            <consortium name="DOE Joint Genome Institute"/>
            <consortium name="Mycorrhizal Genomics Consortium"/>
            <person name="Kohler A."/>
            <person name="Kuo A."/>
            <person name="Nagy L.G."/>
            <person name="Floudas D."/>
            <person name="Copeland A."/>
            <person name="Barry K.W."/>
            <person name="Cichocki N."/>
            <person name="Veneault-Fourrey C."/>
            <person name="LaButti K."/>
            <person name="Lindquist E.A."/>
            <person name="Lipzen A."/>
            <person name="Lundell T."/>
            <person name="Morin E."/>
            <person name="Murat C."/>
            <person name="Riley R."/>
            <person name="Ohm R."/>
            <person name="Sun H."/>
            <person name="Tunlid A."/>
            <person name="Henrissat B."/>
            <person name="Grigoriev I.V."/>
            <person name="Hibbett D.S."/>
            <person name="Martin F."/>
        </authorList>
    </citation>
    <scope>NUCLEOTIDE SEQUENCE [LARGE SCALE GENOMIC DNA]</scope>
    <source>
        <strain evidence="2">Foug A</strain>
    </source>
</reference>
<sequence>MIIVSAILFCPEEERPRIIAIQCCEPQCPSMDTCPQPVINFPDGQAESIIVAHGLNDRQLHYPLQLWYSPTASSRGAPINRPINQMIVGSEAKQWHDMVVVLKFSGSRRRGYSHASLNDLPDLAAYFLACKSK</sequence>
<dbReference type="InParanoid" id="A0A0C2ZU15"/>
<evidence type="ECO:0000313" key="2">
    <source>
        <dbReference type="Proteomes" id="UP000053989"/>
    </source>
</evidence>
<accession>A0A0C2ZU15</accession>
<dbReference type="AlphaFoldDB" id="A0A0C2ZU15"/>
<evidence type="ECO:0000313" key="1">
    <source>
        <dbReference type="EMBL" id="KIM56022.1"/>
    </source>
</evidence>
<dbReference type="EMBL" id="KN822124">
    <property type="protein sequence ID" value="KIM56022.1"/>
    <property type="molecule type" value="Genomic_DNA"/>
</dbReference>
<protein>
    <submittedName>
        <fullName evidence="1">Uncharacterized protein</fullName>
    </submittedName>
</protein>
<dbReference type="HOGENOM" id="CLU_086128_0_0_1"/>
<dbReference type="STRING" id="1036808.A0A0C2ZU15"/>
<proteinExistence type="predicted"/>